<accession>A0A6C0LXC8</accession>
<evidence type="ECO:0000313" key="1">
    <source>
        <dbReference type="EMBL" id="QHU35030.1"/>
    </source>
</evidence>
<organism evidence="1">
    <name type="scientific">viral metagenome</name>
    <dbReference type="NCBI Taxonomy" id="1070528"/>
    <lineage>
        <taxon>unclassified sequences</taxon>
        <taxon>metagenomes</taxon>
        <taxon>organismal metagenomes</taxon>
    </lineage>
</organism>
<dbReference type="AlphaFoldDB" id="A0A6C0LXC8"/>
<protein>
    <submittedName>
        <fullName evidence="1">Uncharacterized protein</fullName>
    </submittedName>
</protein>
<dbReference type="EMBL" id="MN740583">
    <property type="protein sequence ID" value="QHU35030.1"/>
    <property type="molecule type" value="Genomic_DNA"/>
</dbReference>
<sequence length="184" mass="20805">MSSCYKTSNNKYFKCPPRMDDGRHFTDYRPNCHVNNLIRSNNSITTSFQNRQFLTNNANKLMDLNRTYACQKNCCGPCKEPYNQGTMNPEQSRKSCNNSSCKTDLVNQEGLGQGRVYSEEESSCSDWPKSLPINQPYNCCADKKSLFNYYNHIDRKAQGELIPRLTVPGGGDAMKGGDPAPFNL</sequence>
<proteinExistence type="predicted"/>
<reference evidence="1" key="1">
    <citation type="journal article" date="2020" name="Nature">
        <title>Giant virus diversity and host interactions through global metagenomics.</title>
        <authorList>
            <person name="Schulz F."/>
            <person name="Roux S."/>
            <person name="Paez-Espino D."/>
            <person name="Jungbluth S."/>
            <person name="Walsh D.A."/>
            <person name="Denef V.J."/>
            <person name="McMahon K.D."/>
            <person name="Konstantinidis K.T."/>
            <person name="Eloe-Fadrosh E.A."/>
            <person name="Kyrpides N.C."/>
            <person name="Woyke T."/>
        </authorList>
    </citation>
    <scope>NUCLEOTIDE SEQUENCE</scope>
    <source>
        <strain evidence="1">GVMAG-S-1017745-26</strain>
    </source>
</reference>
<name>A0A6C0LXC8_9ZZZZ</name>